<gene>
    <name evidence="12" type="ORF">Rai3103_08875</name>
</gene>
<keyword evidence="6" id="KW-0418">Kinase</keyword>
<evidence type="ECO:0000259" key="10">
    <source>
        <dbReference type="Pfam" id="PF02518"/>
    </source>
</evidence>
<dbReference type="PANTHER" id="PTHR24421">
    <property type="entry name" value="NITRATE/NITRITE SENSOR PROTEIN NARX-RELATED"/>
    <property type="match status" value="1"/>
</dbReference>
<feature type="transmembrane region" description="Helical" evidence="9">
    <location>
        <begin position="155"/>
        <end position="171"/>
    </location>
</feature>
<dbReference type="GO" id="GO:0016020">
    <property type="term" value="C:membrane"/>
    <property type="evidence" value="ECO:0007669"/>
    <property type="project" value="InterPro"/>
</dbReference>
<feature type="transmembrane region" description="Helical" evidence="9">
    <location>
        <begin position="89"/>
        <end position="106"/>
    </location>
</feature>
<organism evidence="12 13">
    <name type="scientific">Raineyella fluvialis</name>
    <dbReference type="NCBI Taxonomy" id="2662261"/>
    <lineage>
        <taxon>Bacteria</taxon>
        <taxon>Bacillati</taxon>
        <taxon>Actinomycetota</taxon>
        <taxon>Actinomycetes</taxon>
        <taxon>Propionibacteriales</taxon>
        <taxon>Propionibacteriaceae</taxon>
        <taxon>Raineyella</taxon>
    </lineage>
</organism>
<evidence type="ECO:0000256" key="4">
    <source>
        <dbReference type="ARBA" id="ARBA00022679"/>
    </source>
</evidence>
<keyword evidence="9" id="KW-0472">Membrane</keyword>
<evidence type="ECO:0000256" key="7">
    <source>
        <dbReference type="ARBA" id="ARBA00022840"/>
    </source>
</evidence>
<dbReference type="SUPFAM" id="SSF55874">
    <property type="entry name" value="ATPase domain of HSP90 chaperone/DNA topoisomerase II/histidine kinase"/>
    <property type="match status" value="1"/>
</dbReference>
<accession>A0A5Q2FDA8</accession>
<evidence type="ECO:0000256" key="2">
    <source>
        <dbReference type="ARBA" id="ARBA00012438"/>
    </source>
</evidence>
<evidence type="ECO:0000313" key="12">
    <source>
        <dbReference type="EMBL" id="QGF23767.1"/>
    </source>
</evidence>
<keyword evidence="4" id="KW-0808">Transferase</keyword>
<dbReference type="InterPro" id="IPR050482">
    <property type="entry name" value="Sensor_HK_TwoCompSys"/>
</dbReference>
<dbReference type="CDD" id="cd16917">
    <property type="entry name" value="HATPase_UhpB-NarQ-NarX-like"/>
    <property type="match status" value="1"/>
</dbReference>
<proteinExistence type="predicted"/>
<keyword evidence="5" id="KW-0547">Nucleotide-binding</keyword>
<dbReference type="InterPro" id="IPR003594">
    <property type="entry name" value="HATPase_dom"/>
</dbReference>
<dbReference type="PANTHER" id="PTHR24421:SF10">
    <property type="entry name" value="NITRATE_NITRITE SENSOR PROTEIN NARQ"/>
    <property type="match status" value="1"/>
</dbReference>
<dbReference type="GO" id="GO:0000155">
    <property type="term" value="F:phosphorelay sensor kinase activity"/>
    <property type="evidence" value="ECO:0007669"/>
    <property type="project" value="InterPro"/>
</dbReference>
<evidence type="ECO:0000256" key="5">
    <source>
        <dbReference type="ARBA" id="ARBA00022741"/>
    </source>
</evidence>
<dbReference type="EC" id="2.7.13.3" evidence="2"/>
<dbReference type="KEGG" id="rain:Rai3103_08875"/>
<keyword evidence="9" id="KW-1133">Transmembrane helix</keyword>
<dbReference type="Proteomes" id="UP000386847">
    <property type="component" value="Chromosome"/>
</dbReference>
<keyword evidence="8" id="KW-0902">Two-component regulatory system</keyword>
<dbReference type="Gene3D" id="3.30.565.10">
    <property type="entry name" value="Histidine kinase-like ATPase, C-terminal domain"/>
    <property type="match status" value="1"/>
</dbReference>
<evidence type="ECO:0000313" key="13">
    <source>
        <dbReference type="Proteomes" id="UP000386847"/>
    </source>
</evidence>
<dbReference type="InterPro" id="IPR011712">
    <property type="entry name" value="Sig_transdc_His_kin_sub3_dim/P"/>
</dbReference>
<dbReference type="AlphaFoldDB" id="A0A5Q2FDA8"/>
<reference evidence="12 13" key="1">
    <citation type="submission" date="2019-10" db="EMBL/GenBank/DDBJ databases">
        <title>Genomic analysis of Raineyella sp. CBA3103.</title>
        <authorList>
            <person name="Roh S.W."/>
        </authorList>
    </citation>
    <scope>NUCLEOTIDE SEQUENCE [LARGE SCALE GENOMIC DNA]</scope>
    <source>
        <strain evidence="12 13">CBA3103</strain>
    </source>
</reference>
<evidence type="ECO:0000256" key="3">
    <source>
        <dbReference type="ARBA" id="ARBA00022553"/>
    </source>
</evidence>
<dbReference type="Gene3D" id="1.20.5.1930">
    <property type="match status" value="1"/>
</dbReference>
<keyword evidence="7" id="KW-0067">ATP-binding</keyword>
<evidence type="ECO:0000256" key="1">
    <source>
        <dbReference type="ARBA" id="ARBA00000085"/>
    </source>
</evidence>
<feature type="transmembrane region" description="Helical" evidence="9">
    <location>
        <begin position="183"/>
        <end position="200"/>
    </location>
</feature>
<evidence type="ECO:0000259" key="11">
    <source>
        <dbReference type="Pfam" id="PF07730"/>
    </source>
</evidence>
<keyword evidence="13" id="KW-1185">Reference proteome</keyword>
<dbReference type="Pfam" id="PF07730">
    <property type="entry name" value="HisKA_3"/>
    <property type="match status" value="1"/>
</dbReference>
<protein>
    <recommendedName>
        <fullName evidence="2">histidine kinase</fullName>
        <ecNumber evidence="2">2.7.13.3</ecNumber>
    </recommendedName>
</protein>
<dbReference type="GO" id="GO:0046983">
    <property type="term" value="F:protein dimerization activity"/>
    <property type="evidence" value="ECO:0007669"/>
    <property type="project" value="InterPro"/>
</dbReference>
<comment type="catalytic activity">
    <reaction evidence="1">
        <text>ATP + protein L-histidine = ADP + protein N-phospho-L-histidine.</text>
        <dbReference type="EC" id="2.7.13.3"/>
    </reaction>
</comment>
<feature type="domain" description="Histidine kinase/HSP90-like ATPase" evidence="10">
    <location>
        <begin position="340"/>
        <end position="425"/>
    </location>
</feature>
<dbReference type="RefSeq" id="WP_153572297.1">
    <property type="nucleotide sequence ID" value="NZ_CP045725.1"/>
</dbReference>
<sequence length="443" mass="47234">MELRPGLPASGPDSPDGRFHARHRAITAVVSAVVVAWLMLVAALPSTAQRSMRSHMRGQSMMPGRYDPYDPRYPDPTGPWAQALVESPWLPLLVGACVAVGVGLLLRYVRPRLAYVLVLAGVTAYLLAGGSLPFALPAPAIALVALSGSRPGRSWTAWVLALVPMLWAVGWRQPYLGLTSAWLYPAIIFGFAAILVPTLISEMRRSQVSVRRQAHEEEMQRVAYQERLRLAQDLHDVVGHSLSTISLQAGVALRFLDDDPAQARASLEAIRTSAKDSLTDVRRTLGILRDPEEAAPLAPGPTLDRLDDLVAPLIAGGAAITLHRTPGLVAGVPTPVQQVAYRIIQEGLTNAVRHAPGTPVDITIGRSGDRLRIEVRNGGPAPAHRIVEGNGLRGMRERVATLGGVLTIDDAGPGGVAIRADLPLGRTATPGSVTPTSAAPWQV</sequence>
<dbReference type="GO" id="GO:0005524">
    <property type="term" value="F:ATP binding"/>
    <property type="evidence" value="ECO:0007669"/>
    <property type="project" value="UniProtKB-KW"/>
</dbReference>
<dbReference type="EMBL" id="CP045725">
    <property type="protein sequence ID" value="QGF23767.1"/>
    <property type="molecule type" value="Genomic_DNA"/>
</dbReference>
<dbReference type="Pfam" id="PF02518">
    <property type="entry name" value="HATPase_c"/>
    <property type="match status" value="1"/>
</dbReference>
<keyword evidence="9" id="KW-0812">Transmembrane</keyword>
<evidence type="ECO:0000256" key="9">
    <source>
        <dbReference type="SAM" id="Phobius"/>
    </source>
</evidence>
<keyword evidence="3" id="KW-0597">Phosphoprotein</keyword>
<feature type="transmembrane region" description="Helical" evidence="9">
    <location>
        <begin position="25"/>
        <end position="44"/>
    </location>
</feature>
<feature type="domain" description="Signal transduction histidine kinase subgroup 3 dimerisation and phosphoacceptor" evidence="11">
    <location>
        <begin position="226"/>
        <end position="292"/>
    </location>
</feature>
<evidence type="ECO:0000256" key="6">
    <source>
        <dbReference type="ARBA" id="ARBA00022777"/>
    </source>
</evidence>
<dbReference type="InterPro" id="IPR036890">
    <property type="entry name" value="HATPase_C_sf"/>
</dbReference>
<feature type="transmembrane region" description="Helical" evidence="9">
    <location>
        <begin position="113"/>
        <end position="135"/>
    </location>
</feature>
<name>A0A5Q2FDA8_9ACTN</name>
<evidence type="ECO:0000256" key="8">
    <source>
        <dbReference type="ARBA" id="ARBA00023012"/>
    </source>
</evidence>